<organism evidence="1 2">
    <name type="scientific">Sphaerodactylus townsendi</name>
    <dbReference type="NCBI Taxonomy" id="933632"/>
    <lineage>
        <taxon>Eukaryota</taxon>
        <taxon>Metazoa</taxon>
        <taxon>Chordata</taxon>
        <taxon>Craniata</taxon>
        <taxon>Vertebrata</taxon>
        <taxon>Euteleostomi</taxon>
        <taxon>Lepidosauria</taxon>
        <taxon>Squamata</taxon>
        <taxon>Bifurcata</taxon>
        <taxon>Gekkota</taxon>
        <taxon>Sphaerodactylidae</taxon>
        <taxon>Sphaerodactylus</taxon>
    </lineage>
</organism>
<protein>
    <submittedName>
        <fullName evidence="1">Uncharacterized protein</fullName>
    </submittedName>
</protein>
<proteinExistence type="predicted"/>
<name>A0ACB8ECW3_9SAUR</name>
<comment type="caution">
    <text evidence="1">The sequence shown here is derived from an EMBL/GenBank/DDBJ whole genome shotgun (WGS) entry which is preliminary data.</text>
</comment>
<sequence length="685" mass="74918">MPLQDLQSVFGQLKPQLTLTLALLLESVFQRILSDLDLVVTSVPPDLHKSFWEGLFGCQLSDIPSKSLLGLASHAAESMIENILKRLQVLTNNIYWDTVRKKTIDTRTAGHFVQPSEKGDPPNTFLWKARIPPCTPNWFAKEMVNLVMNTLTTFAIFSQPKHIHCQLSAKKDNRQKQPDLARSPPGTSQCLEVPGTCVPSLFSDTPEGKSEDTRPHRDFSLKEYVQEVGRKITESLKGSLEEQVKRSVMLSIPFSETIAAAQILDSVLPIFSPGQSELPLPLRPPDNILRELLRKSPAYKRDLRLRSQPTLESILKEACKRARGAFPEALVAAKDFQPVAEGVVDTTLKHLCFLLAAEMTSQVFLSAQALCLLRDILAQESIDPSPGMSQAAVPGLRSQIPDFESSEHTILSQRERNFLEAKHILGNCIYHLLVYFLQETSPGQEELPSQAEAGDGSRKGGKEEETPPPSRPQLLMKLCAFKMASAVLTLLQEDLEWAKARAENKMPLEENTSAAAIVAELLAIISDQTAAGEAAVQHSSDLTLCSFTDDENETCGPETPVPSLGNWGSSVSSLADDCASEVREEEEEEEAVPSAKETGQGSVSGSVQDPQGEDEESGSAHPDDLPPPSRLLRLLPVRGLAPSVEVFQKAGCPTSLAAAAAEESLPQIANCFLKRGSFSYERSGK</sequence>
<evidence type="ECO:0000313" key="2">
    <source>
        <dbReference type="Proteomes" id="UP000827872"/>
    </source>
</evidence>
<accession>A0ACB8ECW3</accession>
<evidence type="ECO:0000313" key="1">
    <source>
        <dbReference type="EMBL" id="KAH7990245.1"/>
    </source>
</evidence>
<keyword evidence="2" id="KW-1185">Reference proteome</keyword>
<dbReference type="EMBL" id="CM037629">
    <property type="protein sequence ID" value="KAH7990245.1"/>
    <property type="molecule type" value="Genomic_DNA"/>
</dbReference>
<reference evidence="1" key="1">
    <citation type="submission" date="2021-08" db="EMBL/GenBank/DDBJ databases">
        <title>The first chromosome-level gecko genome reveals the dynamic sex chromosomes of Neotropical dwarf geckos (Sphaerodactylidae: Sphaerodactylus).</title>
        <authorList>
            <person name="Pinto B.J."/>
            <person name="Keating S.E."/>
            <person name="Gamble T."/>
        </authorList>
    </citation>
    <scope>NUCLEOTIDE SEQUENCE</scope>
    <source>
        <strain evidence="1">TG3544</strain>
    </source>
</reference>
<gene>
    <name evidence="1" type="ORF">K3G42_004778</name>
</gene>
<dbReference type="Proteomes" id="UP000827872">
    <property type="component" value="Linkage Group LG16"/>
</dbReference>